<dbReference type="InParanoid" id="A0A163J3Y2"/>
<dbReference type="EMBL" id="LT551507">
    <property type="protein sequence ID" value="SAL97025.1"/>
    <property type="molecule type" value="Genomic_DNA"/>
</dbReference>
<dbReference type="Proteomes" id="UP000078561">
    <property type="component" value="Unassembled WGS sequence"/>
</dbReference>
<dbReference type="AlphaFoldDB" id="A0A163J3Y2"/>
<dbReference type="OrthoDB" id="2341409at2759"/>
<evidence type="ECO:0000256" key="1">
    <source>
        <dbReference type="SAM" id="MobiDB-lite"/>
    </source>
</evidence>
<organism evidence="2">
    <name type="scientific">Absidia glauca</name>
    <name type="common">Pin mould</name>
    <dbReference type="NCBI Taxonomy" id="4829"/>
    <lineage>
        <taxon>Eukaryota</taxon>
        <taxon>Fungi</taxon>
        <taxon>Fungi incertae sedis</taxon>
        <taxon>Mucoromycota</taxon>
        <taxon>Mucoromycotina</taxon>
        <taxon>Mucoromycetes</taxon>
        <taxon>Mucorales</taxon>
        <taxon>Cunninghamellaceae</taxon>
        <taxon>Absidia</taxon>
    </lineage>
</organism>
<sequence>MMTSSYSLLYDVIKPASDFDPTTTFDQNSPPELLHDSEEDDGDSLSSAQHDFFPHHHHSDHNNSSSGNNDDRQRRKSIPHRSPSMIQEVYLPNNQGTLGTSFVFQWDSSKVNHGGGSLLSALRSKVALARQQQHSIKKKRAIHHPRRQLTATCIALPTHHDHQYSITQRRVSVPKVVVPSSIPSLSPPPRSPPPAMPSPPRTIATSSDNKTSQTSTTPPVRHTSSGRPSRVKGPCQACNETSDGCMRKAFDWPFPASQIFNDKGRPFVYLCNKCGLRYNKSRGSVCRHCRWVFCKEEKRKAMQYIDKMRRNRSGQVDLDDDIEGFVCSPKYWSCGRPWKVRWVLNDHPKVDEDE</sequence>
<reference evidence="2" key="1">
    <citation type="submission" date="2016-04" db="EMBL/GenBank/DDBJ databases">
        <authorList>
            <person name="Evans L.H."/>
            <person name="Alamgir A."/>
            <person name="Owens N."/>
            <person name="Weber N.D."/>
            <person name="Virtaneva K."/>
            <person name="Barbian K."/>
            <person name="Babar A."/>
            <person name="Rosenke K."/>
        </authorList>
    </citation>
    <scope>NUCLEOTIDE SEQUENCE [LARGE SCALE GENOMIC DNA]</scope>
    <source>
        <strain evidence="2">CBS 101.48</strain>
    </source>
</reference>
<feature type="region of interest" description="Disordered" evidence="1">
    <location>
        <begin position="19"/>
        <end position="84"/>
    </location>
</feature>
<feature type="compositionally biased region" description="Polar residues" evidence="1">
    <location>
        <begin position="203"/>
        <end position="227"/>
    </location>
</feature>
<proteinExistence type="predicted"/>
<evidence type="ECO:0000313" key="3">
    <source>
        <dbReference type="Proteomes" id="UP000078561"/>
    </source>
</evidence>
<accession>A0A163J3Y2</accession>
<evidence type="ECO:0000313" key="2">
    <source>
        <dbReference type="EMBL" id="SAL97025.1"/>
    </source>
</evidence>
<dbReference type="STRING" id="4829.A0A163J3Y2"/>
<protein>
    <submittedName>
        <fullName evidence="2">Uncharacterized protein</fullName>
    </submittedName>
</protein>
<name>A0A163J3Y2_ABSGL</name>
<gene>
    <name evidence="2" type="primary">ABSGL_02483.1 scaffold 3452</name>
</gene>
<feature type="region of interest" description="Disordered" evidence="1">
    <location>
        <begin position="180"/>
        <end position="235"/>
    </location>
</feature>
<feature type="compositionally biased region" description="Pro residues" evidence="1">
    <location>
        <begin position="185"/>
        <end position="200"/>
    </location>
</feature>
<feature type="compositionally biased region" description="Polar residues" evidence="1">
    <location>
        <begin position="20"/>
        <end position="30"/>
    </location>
</feature>
<keyword evidence="3" id="KW-1185">Reference proteome</keyword>